<sequence length="89" mass="10288">MQRERLLRASVIADRPTTATLTNSIDVVLRKPLAPEHQTKATTASRQRPEHQSKACARREHRARQPQSEQQVPARQRETQRQDSARPRD</sequence>
<dbReference type="Proteomes" id="UP000256964">
    <property type="component" value="Unassembled WGS sequence"/>
</dbReference>
<feature type="compositionally biased region" description="Basic and acidic residues" evidence="1">
    <location>
        <begin position="75"/>
        <end position="89"/>
    </location>
</feature>
<keyword evidence="3" id="KW-1185">Reference proteome</keyword>
<dbReference type="EMBL" id="KZ857387">
    <property type="protein sequence ID" value="RDX53425.1"/>
    <property type="molecule type" value="Genomic_DNA"/>
</dbReference>
<accession>A0A371DLM6</accession>
<evidence type="ECO:0000313" key="2">
    <source>
        <dbReference type="EMBL" id="RDX53425.1"/>
    </source>
</evidence>
<evidence type="ECO:0000256" key="1">
    <source>
        <dbReference type="SAM" id="MobiDB-lite"/>
    </source>
</evidence>
<organism evidence="2 3">
    <name type="scientific">Lentinus brumalis</name>
    <dbReference type="NCBI Taxonomy" id="2498619"/>
    <lineage>
        <taxon>Eukaryota</taxon>
        <taxon>Fungi</taxon>
        <taxon>Dikarya</taxon>
        <taxon>Basidiomycota</taxon>
        <taxon>Agaricomycotina</taxon>
        <taxon>Agaricomycetes</taxon>
        <taxon>Polyporales</taxon>
        <taxon>Polyporaceae</taxon>
        <taxon>Lentinus</taxon>
    </lineage>
</organism>
<evidence type="ECO:0000313" key="3">
    <source>
        <dbReference type="Proteomes" id="UP000256964"/>
    </source>
</evidence>
<reference evidence="2 3" key="1">
    <citation type="journal article" date="2018" name="Biotechnol. Biofuels">
        <title>Integrative visual omics of the white-rot fungus Polyporus brumalis exposes the biotechnological potential of its oxidative enzymes for delignifying raw plant biomass.</title>
        <authorList>
            <person name="Miyauchi S."/>
            <person name="Rancon A."/>
            <person name="Drula E."/>
            <person name="Hage H."/>
            <person name="Chaduli D."/>
            <person name="Favel A."/>
            <person name="Grisel S."/>
            <person name="Henrissat B."/>
            <person name="Herpoel-Gimbert I."/>
            <person name="Ruiz-Duenas F.J."/>
            <person name="Chevret D."/>
            <person name="Hainaut M."/>
            <person name="Lin J."/>
            <person name="Wang M."/>
            <person name="Pangilinan J."/>
            <person name="Lipzen A."/>
            <person name="Lesage-Meessen L."/>
            <person name="Navarro D."/>
            <person name="Riley R."/>
            <person name="Grigoriev I.V."/>
            <person name="Zhou S."/>
            <person name="Raouche S."/>
            <person name="Rosso M.N."/>
        </authorList>
    </citation>
    <scope>NUCLEOTIDE SEQUENCE [LARGE SCALE GENOMIC DNA]</scope>
    <source>
        <strain evidence="2 3">BRFM 1820</strain>
    </source>
</reference>
<protein>
    <submittedName>
        <fullName evidence="2">Uncharacterized protein</fullName>
    </submittedName>
</protein>
<name>A0A371DLM6_9APHY</name>
<proteinExistence type="predicted"/>
<gene>
    <name evidence="2" type="ORF">OH76DRAFT_1220500</name>
</gene>
<dbReference type="AlphaFoldDB" id="A0A371DLM6"/>
<feature type="region of interest" description="Disordered" evidence="1">
    <location>
        <begin position="32"/>
        <end position="89"/>
    </location>
</feature>